<organism evidence="3 4">
    <name type="scientific">Shouchella lehensis G1</name>
    <dbReference type="NCBI Taxonomy" id="1246626"/>
    <lineage>
        <taxon>Bacteria</taxon>
        <taxon>Bacillati</taxon>
        <taxon>Bacillota</taxon>
        <taxon>Bacilli</taxon>
        <taxon>Bacillales</taxon>
        <taxon>Bacillaceae</taxon>
        <taxon>Shouchella</taxon>
    </lineage>
</organism>
<protein>
    <recommendedName>
        <fullName evidence="5">YggT family protein</fullName>
    </recommendedName>
</protein>
<evidence type="ECO:0000256" key="2">
    <source>
        <dbReference type="SAM" id="Phobius"/>
    </source>
</evidence>
<keyword evidence="2" id="KW-0812">Transmembrane</keyword>
<keyword evidence="2" id="KW-0472">Membrane</keyword>
<name>A0A060LXH7_9BACI</name>
<gene>
    <name evidence="3" type="ORF">BleG1_2329</name>
</gene>
<feature type="transmembrane region" description="Helical" evidence="2">
    <location>
        <begin position="53"/>
        <end position="79"/>
    </location>
</feature>
<dbReference type="HOGENOM" id="CLU_136788_4_3_9"/>
<comment type="similarity">
    <text evidence="1">Belongs to the YggT family.</text>
</comment>
<sequence length="93" mass="10470">MELFVNFIFNLIRYLALGYFFAILIYIVMSWVGGRDSAFGEFLGSIVEPYIGIFRNIIPPIGMIDLSPIVAIFLLNLAVRGLGPVQQWIMGLL</sequence>
<keyword evidence="2" id="KW-1133">Transmembrane helix</keyword>
<evidence type="ECO:0000256" key="1">
    <source>
        <dbReference type="ARBA" id="ARBA00010894"/>
    </source>
</evidence>
<dbReference type="KEGG" id="ble:BleG1_2329"/>
<dbReference type="RefSeq" id="WP_035395164.1">
    <property type="nucleotide sequence ID" value="NZ_CP003923.1"/>
</dbReference>
<dbReference type="Pfam" id="PF02325">
    <property type="entry name" value="CCB3_YggT"/>
    <property type="match status" value="1"/>
</dbReference>
<dbReference type="PANTHER" id="PTHR33219:SF14">
    <property type="entry name" value="PROTEIN COFACTOR ASSEMBLY OF COMPLEX C SUBUNIT B CCB3, CHLOROPLASTIC-RELATED"/>
    <property type="match status" value="1"/>
</dbReference>
<dbReference type="AlphaFoldDB" id="A0A060LXH7"/>
<dbReference type="OrthoDB" id="47652at2"/>
<dbReference type="InterPro" id="IPR003425">
    <property type="entry name" value="CCB3/YggT"/>
</dbReference>
<dbReference type="GO" id="GO:0016020">
    <property type="term" value="C:membrane"/>
    <property type="evidence" value="ECO:0007669"/>
    <property type="project" value="InterPro"/>
</dbReference>
<evidence type="ECO:0000313" key="3">
    <source>
        <dbReference type="EMBL" id="AIC94907.1"/>
    </source>
</evidence>
<evidence type="ECO:0008006" key="5">
    <source>
        <dbReference type="Google" id="ProtNLM"/>
    </source>
</evidence>
<dbReference type="STRING" id="1246626.BleG1_2329"/>
<dbReference type="Proteomes" id="UP000027142">
    <property type="component" value="Chromosome"/>
</dbReference>
<dbReference type="eggNOG" id="COG0762">
    <property type="taxonomic scope" value="Bacteria"/>
</dbReference>
<keyword evidence="4" id="KW-1185">Reference proteome</keyword>
<proteinExistence type="inferred from homology"/>
<evidence type="ECO:0000313" key="4">
    <source>
        <dbReference type="Proteomes" id="UP000027142"/>
    </source>
</evidence>
<dbReference type="PANTHER" id="PTHR33219">
    <property type="entry name" value="YLMG HOMOLOG PROTEIN 2, CHLOROPLASTIC"/>
    <property type="match status" value="1"/>
</dbReference>
<feature type="transmembrane region" description="Helical" evidence="2">
    <location>
        <begin position="12"/>
        <end position="33"/>
    </location>
</feature>
<accession>A0A060LXH7</accession>
<dbReference type="EMBL" id="CP003923">
    <property type="protein sequence ID" value="AIC94907.1"/>
    <property type="molecule type" value="Genomic_DNA"/>
</dbReference>
<dbReference type="PATRIC" id="fig|1246626.3.peg.2328"/>
<reference evidence="3 4" key="1">
    <citation type="journal article" date="2014" name="Gene">
        <title>A comparative genomic analysis of the alkalitolerant soil bacterium Bacillus lehensis G1.</title>
        <authorList>
            <person name="Noor Y.M."/>
            <person name="Samsulrizal N.H."/>
            <person name="Jema'on N.A."/>
            <person name="Low K.O."/>
            <person name="Ramli A.N."/>
            <person name="Alias N.I."/>
            <person name="Damis S.I."/>
            <person name="Fuzi S.F."/>
            <person name="Isa M.N."/>
            <person name="Murad A.M."/>
            <person name="Raih M.F."/>
            <person name="Bakar F.D."/>
            <person name="Najimudin N."/>
            <person name="Mahadi N.M."/>
            <person name="Illias R.M."/>
        </authorList>
    </citation>
    <scope>NUCLEOTIDE SEQUENCE [LARGE SCALE GENOMIC DNA]</scope>
    <source>
        <strain evidence="3 4">G1</strain>
    </source>
</reference>